<name>A0A1H6L432_9GAMM</name>
<organism evidence="2 3">
    <name type="scientific">Rheinheimera pacifica</name>
    <dbReference type="NCBI Taxonomy" id="173990"/>
    <lineage>
        <taxon>Bacteria</taxon>
        <taxon>Pseudomonadati</taxon>
        <taxon>Pseudomonadota</taxon>
        <taxon>Gammaproteobacteria</taxon>
        <taxon>Chromatiales</taxon>
        <taxon>Chromatiaceae</taxon>
        <taxon>Rheinheimera</taxon>
    </lineage>
</organism>
<reference evidence="3" key="1">
    <citation type="submission" date="2016-10" db="EMBL/GenBank/DDBJ databases">
        <authorList>
            <person name="Varghese N."/>
            <person name="Submissions S."/>
        </authorList>
    </citation>
    <scope>NUCLEOTIDE SEQUENCE [LARGE SCALE GENOMIC DNA]</scope>
    <source>
        <strain evidence="3">DSM 17616</strain>
    </source>
</reference>
<protein>
    <submittedName>
        <fullName evidence="2">Putative Flp pilus-assembly TadE/G-like</fullName>
    </submittedName>
</protein>
<keyword evidence="1" id="KW-0472">Membrane</keyword>
<evidence type="ECO:0000313" key="2">
    <source>
        <dbReference type="EMBL" id="SEH80988.1"/>
    </source>
</evidence>
<accession>A0A1H6L432</accession>
<sequence>MSYTLSIVCSVKKIGKQPVGLGKQDGYASVLILFFFAAIMLAVYSLYDSGWVATERIRLQNTADNTVYSVVNTQTRDHNMIAITNRAMVANQVAIGQYIGLVSWSSAVNEFAQNIETLGDLAELFPGVGTVIARITDVIARVTATMVSVLERGSGFIALQEGIITALGGLQLANHGMTLGSAQAVYEDILTRNDPDVDNSVILSAFNVKAFFDNWNTTIASYDRDKVKQSRFGGNEKTTQRFFEFGNLVNDSRDGFSAQRSYRWFGRFNLGIMSAWAEKNGGSDFFAMPPDGTRRRNAVHWNWTAADTISAWQRWRYIFGSTTTELPLGWGAAHALNKDISGNTFGYYSDRALRNSMQHTHTANNNWQNVNYNSNGNLRGWGAASSNNNAFRMLRLPAIGGHRSESYEENNIKDTTGLIDFHDLTSDKKVDEMPAFTLFISKPASALRLRRNIEADATDFTRSSTFDIAETGSVPSNRLYAMASAKSYFARPQEPAVRGRTAPWQIQWGRHDGLREYANLYNPFWQTTLAPSEQAALPVLVDKVF</sequence>
<keyword evidence="3" id="KW-1185">Reference proteome</keyword>
<keyword evidence="1" id="KW-1133">Transmembrane helix</keyword>
<dbReference type="EMBL" id="FNXF01000004">
    <property type="protein sequence ID" value="SEH80988.1"/>
    <property type="molecule type" value="Genomic_DNA"/>
</dbReference>
<evidence type="ECO:0000313" key="3">
    <source>
        <dbReference type="Proteomes" id="UP000199371"/>
    </source>
</evidence>
<dbReference type="STRING" id="173990.SAMN05660691_01602"/>
<dbReference type="Proteomes" id="UP000199371">
    <property type="component" value="Unassembled WGS sequence"/>
</dbReference>
<proteinExistence type="predicted"/>
<keyword evidence="1" id="KW-0812">Transmembrane</keyword>
<dbReference type="RefSeq" id="WP_092792071.1">
    <property type="nucleotide sequence ID" value="NZ_FNXF01000004.1"/>
</dbReference>
<dbReference type="AlphaFoldDB" id="A0A1H6L432"/>
<feature type="transmembrane region" description="Helical" evidence="1">
    <location>
        <begin position="26"/>
        <end position="47"/>
    </location>
</feature>
<gene>
    <name evidence="2" type="ORF">SAMN05660691_01602</name>
</gene>
<dbReference type="OrthoDB" id="5493674at2"/>
<evidence type="ECO:0000256" key="1">
    <source>
        <dbReference type="SAM" id="Phobius"/>
    </source>
</evidence>